<dbReference type="SUPFAM" id="SSF52821">
    <property type="entry name" value="Rhodanese/Cell cycle control phosphatase"/>
    <property type="match status" value="1"/>
</dbReference>
<dbReference type="AlphaFoldDB" id="A0A6A7MYZ0"/>
<dbReference type="PANTHER" id="PTHR43031">
    <property type="entry name" value="FAD-DEPENDENT OXIDOREDUCTASE"/>
    <property type="match status" value="1"/>
</dbReference>
<comment type="caution">
    <text evidence="3">The sequence shown here is derived from an EMBL/GenBank/DDBJ whole genome shotgun (WGS) entry which is preliminary data.</text>
</comment>
<organism evidence="3 4">
    <name type="scientific">Rugamonas aquatica</name>
    <dbReference type="NCBI Taxonomy" id="2743357"/>
    <lineage>
        <taxon>Bacteria</taxon>
        <taxon>Pseudomonadati</taxon>
        <taxon>Pseudomonadota</taxon>
        <taxon>Betaproteobacteria</taxon>
        <taxon>Burkholderiales</taxon>
        <taxon>Oxalobacteraceae</taxon>
        <taxon>Telluria group</taxon>
        <taxon>Rugamonas</taxon>
    </lineage>
</organism>
<evidence type="ECO:0000313" key="4">
    <source>
        <dbReference type="Proteomes" id="UP000440498"/>
    </source>
</evidence>
<reference evidence="3 4" key="1">
    <citation type="submission" date="2019-10" db="EMBL/GenBank/DDBJ databases">
        <title>Two novel species isolated from a subtropical stream in China.</title>
        <authorList>
            <person name="Lu H."/>
        </authorList>
    </citation>
    <scope>NUCLEOTIDE SEQUENCE [LARGE SCALE GENOMIC DNA]</scope>
    <source>
        <strain evidence="3 4">FT29W</strain>
    </source>
</reference>
<dbReference type="Gene3D" id="3.40.250.10">
    <property type="entry name" value="Rhodanese-like domain"/>
    <property type="match status" value="1"/>
</dbReference>
<gene>
    <name evidence="3" type="ORF">GEV02_06930</name>
</gene>
<protein>
    <submittedName>
        <fullName evidence="3">Rhodanese-like domain-containing protein</fullName>
    </submittedName>
</protein>
<keyword evidence="4" id="KW-1185">Reference proteome</keyword>
<dbReference type="InterPro" id="IPR036873">
    <property type="entry name" value="Rhodanese-like_dom_sf"/>
</dbReference>
<evidence type="ECO:0000259" key="2">
    <source>
        <dbReference type="PROSITE" id="PS50206"/>
    </source>
</evidence>
<dbReference type="PROSITE" id="PS50206">
    <property type="entry name" value="RHODANESE_3"/>
    <property type="match status" value="1"/>
</dbReference>
<dbReference type="InterPro" id="IPR001763">
    <property type="entry name" value="Rhodanese-like_dom"/>
</dbReference>
<evidence type="ECO:0000256" key="1">
    <source>
        <dbReference type="SAM" id="SignalP"/>
    </source>
</evidence>
<proteinExistence type="predicted"/>
<dbReference type="PANTHER" id="PTHR43031:SF1">
    <property type="entry name" value="PYRIDINE NUCLEOTIDE-DISULPHIDE OXIDOREDUCTASE"/>
    <property type="match status" value="1"/>
</dbReference>
<dbReference type="InterPro" id="IPR050229">
    <property type="entry name" value="GlpE_sulfurtransferase"/>
</dbReference>
<accession>A0A6A7MYZ0</accession>
<feature type="domain" description="Rhodanese" evidence="2">
    <location>
        <begin position="46"/>
        <end position="133"/>
    </location>
</feature>
<name>A0A6A7MYZ0_9BURK</name>
<evidence type="ECO:0000313" key="3">
    <source>
        <dbReference type="EMBL" id="MQA37878.1"/>
    </source>
</evidence>
<dbReference type="RefSeq" id="WP_152837332.1">
    <property type="nucleotide sequence ID" value="NZ_WHUG01000002.1"/>
</dbReference>
<sequence>MKTFRIAALALALTATVSAWAQQAPQPWTYKTKQLERVEVDALLAKPEKLVVLDVRRPDEVTAKGSFPVFLNIQAKDVESQLAYIPKDRVIVTVSNHAHRAGAVGDLLTAKGYKVAGATGSEDYESQGGKIVRIAPPAKQVAAAAPN</sequence>
<dbReference type="EMBL" id="WHUG01000002">
    <property type="protein sequence ID" value="MQA37878.1"/>
    <property type="molecule type" value="Genomic_DNA"/>
</dbReference>
<keyword evidence="1" id="KW-0732">Signal</keyword>
<dbReference type="CDD" id="cd00158">
    <property type="entry name" value="RHOD"/>
    <property type="match status" value="1"/>
</dbReference>
<feature type="signal peptide" evidence="1">
    <location>
        <begin position="1"/>
        <end position="21"/>
    </location>
</feature>
<dbReference type="Proteomes" id="UP000440498">
    <property type="component" value="Unassembled WGS sequence"/>
</dbReference>
<feature type="chain" id="PRO_5025531632" evidence="1">
    <location>
        <begin position="22"/>
        <end position="147"/>
    </location>
</feature>